<evidence type="ECO:0000313" key="1">
    <source>
        <dbReference type="Proteomes" id="UP000095287"/>
    </source>
</evidence>
<protein>
    <submittedName>
        <fullName evidence="2">FBA_2 domain-containing protein</fullName>
    </submittedName>
</protein>
<reference evidence="2" key="1">
    <citation type="submission" date="2016-11" db="UniProtKB">
        <authorList>
            <consortium name="WormBaseParasite"/>
        </authorList>
    </citation>
    <scope>IDENTIFICATION</scope>
</reference>
<dbReference type="WBParaSite" id="L893_g27117.t1">
    <property type="protein sequence ID" value="L893_g27117.t1"/>
    <property type="gene ID" value="L893_g27117"/>
</dbReference>
<dbReference type="AlphaFoldDB" id="A0A1I7ZJU6"/>
<name>A0A1I7ZJU6_9BILA</name>
<organism evidence="1 2">
    <name type="scientific">Steinernema glaseri</name>
    <dbReference type="NCBI Taxonomy" id="37863"/>
    <lineage>
        <taxon>Eukaryota</taxon>
        <taxon>Metazoa</taxon>
        <taxon>Ecdysozoa</taxon>
        <taxon>Nematoda</taxon>
        <taxon>Chromadorea</taxon>
        <taxon>Rhabditida</taxon>
        <taxon>Tylenchina</taxon>
        <taxon>Panagrolaimomorpha</taxon>
        <taxon>Strongyloidoidea</taxon>
        <taxon>Steinernematidae</taxon>
        <taxon>Steinernema</taxon>
    </lineage>
</organism>
<accession>A0A1I7ZJU6</accession>
<dbReference type="Proteomes" id="UP000095287">
    <property type="component" value="Unplaced"/>
</dbReference>
<proteinExistence type="predicted"/>
<keyword evidence="1" id="KW-1185">Reference proteome</keyword>
<evidence type="ECO:0000313" key="2">
    <source>
        <dbReference type="WBParaSite" id="L893_g27117.t1"/>
    </source>
</evidence>
<sequence length="382" mass="44379">MMAFEGVKFKCNAPSVHSFTHSHTLILLTCGILFSSPFLGIHKMDSVPFAFCEHLCDILSIKELFEVKQLPRSYGDLAGFAHQNRFAYLADNKEQGPLNAFMLPIRGGIRLKTTEEMEAVPRKFVRLVALSLWRAEDVKLSRETVQRFPYAIHRFWLQSAAISEAWVDFACSLKRLGSICTSQNLRSLQRLVDARKLSELDINENACDDDNIGVLKAVLCQDQFQRLKIFTNPKGSWNTNVVRELLHFWTENHEKLRGKNLILVDNCSSEVHQLQEFVLYRSKKILTWSFAEFQTALTQCTEEECEYIGKYYRHRAVLFYKPSCVYKFEEGEGGKRRRLYISFECADEEERRTVKRNLPASHEGCNDLRYMHRTIFCRVLFG</sequence>